<reference evidence="8" key="1">
    <citation type="journal article" date="2019" name="Int. J. Syst. Evol. Microbiol.">
        <title>The Global Catalogue of Microorganisms (GCM) 10K type strain sequencing project: providing services to taxonomists for standard genome sequencing and annotation.</title>
        <authorList>
            <consortium name="The Broad Institute Genomics Platform"/>
            <consortium name="The Broad Institute Genome Sequencing Center for Infectious Disease"/>
            <person name="Wu L."/>
            <person name="Ma J."/>
        </authorList>
    </citation>
    <scope>NUCLEOTIDE SEQUENCE [LARGE SCALE GENOMIC DNA]</scope>
    <source>
        <strain evidence="8">CGMCC 1.10188</strain>
    </source>
</reference>
<sequence>MSAEETGGRKRGLARGLSALLGDTVIEDAAPAAAVGDIRMMPIERLHPGRYQPRRHFDEEALAQLAASLRERGVVQPILVRPVDDGRFEIVAGERRWRAAQIARLHEVPVIVRHMADHDALEIALVENIQRQDLTPLEEAEGYRRLMGEFSYTQEELGRVIGKSRAHVANMLRLLNLPDAVKEMLDDGRLTMGHARAIATAEDPASLARRIVDRGLTVRNAEDLARGDAEKRAGRDGGRKPAGGRPRKAAGDAAPAAAAGAKDADTLRLEEDLSETLGLKVTITPSSPQAGMLSVSYGSLEDLDDLLARLTSRG</sequence>
<keyword evidence="3" id="KW-0238">DNA-binding</keyword>
<dbReference type="Pfam" id="PF23552">
    <property type="entry name" value="ParB_C"/>
    <property type="match status" value="1"/>
</dbReference>
<keyword evidence="2" id="KW-0159">Chromosome partition</keyword>
<organism evidence="7 8">
    <name type="scientific">Tistrella bauzanensis</name>
    <dbReference type="NCBI Taxonomy" id="657419"/>
    <lineage>
        <taxon>Bacteria</taxon>
        <taxon>Pseudomonadati</taxon>
        <taxon>Pseudomonadota</taxon>
        <taxon>Alphaproteobacteria</taxon>
        <taxon>Geminicoccales</taxon>
        <taxon>Geminicoccaceae</taxon>
        <taxon>Tistrella</taxon>
    </lineage>
</organism>
<comment type="caution">
    <text evidence="7">The sequence shown here is derived from an EMBL/GenBank/DDBJ whole genome shotgun (WGS) entry which is preliminary data.</text>
</comment>
<dbReference type="Gene3D" id="3.90.1530.30">
    <property type="match status" value="1"/>
</dbReference>
<evidence type="ECO:0000259" key="6">
    <source>
        <dbReference type="SMART" id="SM00470"/>
    </source>
</evidence>
<name>A0ABQ1IP92_9PROT</name>
<proteinExistence type="inferred from homology"/>
<evidence type="ECO:0000256" key="3">
    <source>
        <dbReference type="ARBA" id="ARBA00023125"/>
    </source>
</evidence>
<feature type="domain" description="ParB-like N-terminal" evidence="6">
    <location>
        <begin position="39"/>
        <end position="129"/>
    </location>
</feature>
<dbReference type="SMART" id="SM00470">
    <property type="entry name" value="ParB"/>
    <property type="match status" value="1"/>
</dbReference>
<dbReference type="InterPro" id="IPR003115">
    <property type="entry name" value="ParB_N"/>
</dbReference>
<dbReference type="InterPro" id="IPR004437">
    <property type="entry name" value="ParB/RepB/Spo0J"/>
</dbReference>
<dbReference type="NCBIfam" id="TIGR00180">
    <property type="entry name" value="parB_part"/>
    <property type="match status" value="1"/>
</dbReference>
<dbReference type="PANTHER" id="PTHR33375">
    <property type="entry name" value="CHROMOSOME-PARTITIONING PROTEIN PARB-RELATED"/>
    <property type="match status" value="1"/>
</dbReference>
<dbReference type="RefSeq" id="WP_188579207.1">
    <property type="nucleotide sequence ID" value="NZ_BMDZ01000035.1"/>
</dbReference>
<evidence type="ECO:0000313" key="8">
    <source>
        <dbReference type="Proteomes" id="UP000603352"/>
    </source>
</evidence>
<comment type="function">
    <text evidence="4">Involved in chromosome partition. Localize to both poles of the predivisional cell following completion of DNA replication. Binds to the DNA origin of replication.</text>
</comment>
<dbReference type="PANTHER" id="PTHR33375:SF1">
    <property type="entry name" value="CHROMOSOME-PARTITIONING PROTEIN PARB-RELATED"/>
    <property type="match status" value="1"/>
</dbReference>
<accession>A0ABQ1IP92</accession>
<dbReference type="InterPro" id="IPR057240">
    <property type="entry name" value="ParB_dimer_C"/>
</dbReference>
<feature type="compositionally biased region" description="Basic and acidic residues" evidence="5">
    <location>
        <begin position="223"/>
        <end position="239"/>
    </location>
</feature>
<dbReference type="EMBL" id="BMDZ01000035">
    <property type="protein sequence ID" value="GGB46486.1"/>
    <property type="molecule type" value="Genomic_DNA"/>
</dbReference>
<comment type="similarity">
    <text evidence="1">Belongs to the ParB family.</text>
</comment>
<evidence type="ECO:0000256" key="1">
    <source>
        <dbReference type="ARBA" id="ARBA00006295"/>
    </source>
</evidence>
<dbReference type="SUPFAM" id="SSF110849">
    <property type="entry name" value="ParB/Sulfiredoxin"/>
    <property type="match status" value="1"/>
</dbReference>
<keyword evidence="8" id="KW-1185">Reference proteome</keyword>
<protein>
    <submittedName>
        <fullName evidence="7">Chromosome partitioning protein ParB</fullName>
    </submittedName>
</protein>
<evidence type="ECO:0000256" key="4">
    <source>
        <dbReference type="ARBA" id="ARBA00025472"/>
    </source>
</evidence>
<evidence type="ECO:0000256" key="5">
    <source>
        <dbReference type="SAM" id="MobiDB-lite"/>
    </source>
</evidence>
<gene>
    <name evidence="7" type="ORF">GCM10011505_29510</name>
</gene>
<dbReference type="InterPro" id="IPR041468">
    <property type="entry name" value="HTH_ParB/Spo0J"/>
</dbReference>
<dbReference type="Gene3D" id="1.10.10.2830">
    <property type="match status" value="1"/>
</dbReference>
<dbReference type="CDD" id="cd16393">
    <property type="entry name" value="SPO0J_N"/>
    <property type="match status" value="1"/>
</dbReference>
<dbReference type="InterPro" id="IPR036086">
    <property type="entry name" value="ParB/Sulfiredoxin_sf"/>
</dbReference>
<feature type="region of interest" description="Disordered" evidence="5">
    <location>
        <begin position="223"/>
        <end position="267"/>
    </location>
</feature>
<dbReference type="Proteomes" id="UP000603352">
    <property type="component" value="Unassembled WGS sequence"/>
</dbReference>
<evidence type="ECO:0000256" key="2">
    <source>
        <dbReference type="ARBA" id="ARBA00022829"/>
    </source>
</evidence>
<dbReference type="InterPro" id="IPR050336">
    <property type="entry name" value="Chromosome_partition/occlusion"/>
</dbReference>
<evidence type="ECO:0000313" key="7">
    <source>
        <dbReference type="EMBL" id="GGB46486.1"/>
    </source>
</evidence>
<feature type="compositionally biased region" description="Low complexity" evidence="5">
    <location>
        <begin position="251"/>
        <end position="261"/>
    </location>
</feature>
<dbReference type="Pfam" id="PF02195">
    <property type="entry name" value="ParB_N"/>
    <property type="match status" value="1"/>
</dbReference>
<dbReference type="Pfam" id="PF17762">
    <property type="entry name" value="HTH_ParB"/>
    <property type="match status" value="1"/>
</dbReference>